<organism evidence="1 2">
    <name type="scientific">Cesiribacter andamanensis AMV16</name>
    <dbReference type="NCBI Taxonomy" id="1279009"/>
    <lineage>
        <taxon>Bacteria</taxon>
        <taxon>Pseudomonadati</taxon>
        <taxon>Bacteroidota</taxon>
        <taxon>Cytophagia</taxon>
        <taxon>Cytophagales</taxon>
        <taxon>Cesiribacteraceae</taxon>
        <taxon>Cesiribacter</taxon>
    </lineage>
</organism>
<dbReference type="RefSeq" id="WP_009196516.1">
    <property type="nucleotide sequence ID" value="NZ_AODQ01000093.1"/>
</dbReference>
<comment type="caution">
    <text evidence="1">The sequence shown here is derived from an EMBL/GenBank/DDBJ whole genome shotgun (WGS) entry which is preliminary data.</text>
</comment>
<evidence type="ECO:0000313" key="1">
    <source>
        <dbReference type="EMBL" id="EMR01735.1"/>
    </source>
</evidence>
<dbReference type="eggNOG" id="ENOG5032QAA">
    <property type="taxonomic scope" value="Bacteria"/>
</dbReference>
<dbReference type="EMBL" id="AODQ01000093">
    <property type="protein sequence ID" value="EMR01735.1"/>
    <property type="molecule type" value="Genomic_DNA"/>
</dbReference>
<sequence>MKRITYTFIACLLIGLSSCLEITEQVHMRSNGSGQFTFTVDMQEAKPLLDMARNFSSEANPEAVKSDLSTGMDEAHGRLQKIKGIHQPTLIKSKDGLLSGITFEFDNVAALNKAINAVQNSKGEPQEEYFAWNGQQLHRLNTLKLENEVKKGTDSGLAGLDLSVNGKSFREILNSMVYRTEYRFDTPIKGVSNSNATLSADKRKVTLERYLLDDSKKAGTLENVIRF</sequence>
<evidence type="ECO:0008006" key="3">
    <source>
        <dbReference type="Google" id="ProtNLM"/>
    </source>
</evidence>
<dbReference type="OrthoDB" id="978751at2"/>
<keyword evidence="2" id="KW-1185">Reference proteome</keyword>
<dbReference type="PROSITE" id="PS51257">
    <property type="entry name" value="PROKAR_LIPOPROTEIN"/>
    <property type="match status" value="1"/>
</dbReference>
<reference evidence="1 2" key="1">
    <citation type="journal article" date="2013" name="Genome Announc.">
        <title>Draft Genome Sequence of Cesiribacter andamanensis Strain AMV16T, Isolated from a Soil Sample from a Mud Volcano in the Andaman Islands, India.</title>
        <authorList>
            <person name="Shivaji S."/>
            <person name="Ara S."/>
            <person name="Begum Z."/>
            <person name="Srinivas T.N."/>
            <person name="Singh A."/>
            <person name="Kumar Pinnaka A."/>
        </authorList>
    </citation>
    <scope>NUCLEOTIDE SEQUENCE [LARGE SCALE GENOMIC DNA]</scope>
    <source>
        <strain evidence="1 2">AMV16</strain>
    </source>
</reference>
<proteinExistence type="predicted"/>
<name>M7NJ02_9BACT</name>
<protein>
    <recommendedName>
        <fullName evidence="3">Lipoprotein</fullName>
    </recommendedName>
</protein>
<dbReference type="Proteomes" id="UP000011910">
    <property type="component" value="Unassembled WGS sequence"/>
</dbReference>
<dbReference type="AlphaFoldDB" id="M7NJ02"/>
<gene>
    <name evidence="1" type="ORF">ADICEAN_03131</name>
</gene>
<evidence type="ECO:0000313" key="2">
    <source>
        <dbReference type="Proteomes" id="UP000011910"/>
    </source>
</evidence>
<accession>M7NJ02</accession>